<evidence type="ECO:0000313" key="3">
    <source>
        <dbReference type="EMBL" id="SBW05600.1"/>
    </source>
</evidence>
<dbReference type="Pfam" id="PF05569">
    <property type="entry name" value="Peptidase_M56"/>
    <property type="match status" value="1"/>
</dbReference>
<feature type="transmembrane region" description="Helical" evidence="1">
    <location>
        <begin position="309"/>
        <end position="329"/>
    </location>
</feature>
<reference evidence="3" key="1">
    <citation type="submission" date="2016-04" db="EMBL/GenBank/DDBJ databases">
        <authorList>
            <person name="Evans L.H."/>
            <person name="Alamgir A."/>
            <person name="Owens N."/>
            <person name="Weber N.D."/>
            <person name="Virtaneva K."/>
            <person name="Barbian K."/>
            <person name="Babar A."/>
            <person name="Rosenke K."/>
        </authorList>
    </citation>
    <scope>NUCLEOTIDE SEQUENCE</scope>
    <source>
        <strain evidence="3">86</strain>
    </source>
</reference>
<feature type="transmembrane region" description="Helical" evidence="1">
    <location>
        <begin position="113"/>
        <end position="134"/>
    </location>
</feature>
<evidence type="ECO:0000259" key="2">
    <source>
        <dbReference type="Pfam" id="PF05569"/>
    </source>
</evidence>
<feature type="transmembrane region" description="Helical" evidence="1">
    <location>
        <begin position="38"/>
        <end position="57"/>
    </location>
</feature>
<keyword evidence="1" id="KW-0812">Transmembrane</keyword>
<dbReference type="InterPro" id="IPR052173">
    <property type="entry name" value="Beta-lactam_resp_regulator"/>
</dbReference>
<evidence type="ECO:0000256" key="1">
    <source>
        <dbReference type="SAM" id="Phobius"/>
    </source>
</evidence>
<dbReference type="PANTHER" id="PTHR34978:SF3">
    <property type="entry name" value="SLR0241 PROTEIN"/>
    <property type="match status" value="1"/>
</dbReference>
<name>A0A212K1G9_9FIRM</name>
<dbReference type="CDD" id="cd07341">
    <property type="entry name" value="M56_BlaR1_MecR1_like"/>
    <property type="match status" value="1"/>
</dbReference>
<feature type="domain" description="Peptidase M56" evidence="2">
    <location>
        <begin position="10"/>
        <end position="300"/>
    </location>
</feature>
<dbReference type="PANTHER" id="PTHR34978">
    <property type="entry name" value="POSSIBLE SENSOR-TRANSDUCER PROTEIN BLAR"/>
    <property type="match status" value="1"/>
</dbReference>
<proteinExistence type="predicted"/>
<feature type="transmembrane region" description="Helical" evidence="1">
    <location>
        <begin position="268"/>
        <end position="289"/>
    </location>
</feature>
<dbReference type="AlphaFoldDB" id="A0A212K1G9"/>
<feature type="transmembrane region" description="Helical" evidence="1">
    <location>
        <begin position="12"/>
        <end position="31"/>
    </location>
</feature>
<keyword evidence="1" id="KW-0472">Membrane</keyword>
<feature type="transmembrane region" description="Helical" evidence="1">
    <location>
        <begin position="222"/>
        <end position="240"/>
    </location>
</feature>
<dbReference type="EMBL" id="FLUN01000001">
    <property type="protein sequence ID" value="SBW05600.1"/>
    <property type="molecule type" value="Genomic_DNA"/>
</dbReference>
<gene>
    <name evidence="3" type="ORF">KL86CLO1_12052</name>
</gene>
<keyword evidence="1" id="KW-1133">Transmembrane helix</keyword>
<protein>
    <recommendedName>
        <fullName evidence="2">Peptidase M56 domain-containing protein</fullName>
    </recommendedName>
</protein>
<sequence length="535" mass="59198">MLHFRMDMPLYLMALYGSVMIVIVFLFRSFFKNRLPKFVFPLLWSMVLIRLLVPFSLSSPISAPVPEWQQLLSESPTVYLTDLAEGTATTSASVSEAVTYSFAESSGGLPLNWQLALTVGFGLGAVAAAVILLSQKIRYSRKLKNSLLVEHNLTINAILRDMGMGHILVFTNDEIVSPLVLGTLNPRIYLPAGMDFRQSQLLRHILAHETMHIKRRDNWRKAVMVIALCLHWYNPLVWLLSTCLSSDLEAACDEAVLKHTDTDERKSYAATLLSMAITGSRSTLLYSAFSKTEVERRIKTVLSYQKATAFMLTLSMLLVLFSTIVFATGGQAPFSVYLSSYCSSTSSRWGVKAGLARDISLGENAGQRADNVIFDVLEADASNDPDVIANQVKAALAKEFGVEKGAFRLAVDLCLTDDEISKEYENQGITKGPDSFYLYKGEPVRVYTDEVLGAVQTREEGAVDISLQRDRLGQITSVEVLREGDAAFDRRTKEIERSHRYDTGLPYGTATTQDGGPLVKQVTAIESESGGGFFK</sequence>
<dbReference type="InterPro" id="IPR008756">
    <property type="entry name" value="Peptidase_M56"/>
</dbReference>
<organism evidence="3">
    <name type="scientific">uncultured Eubacteriales bacterium</name>
    <dbReference type="NCBI Taxonomy" id="172733"/>
    <lineage>
        <taxon>Bacteria</taxon>
        <taxon>Bacillati</taxon>
        <taxon>Bacillota</taxon>
        <taxon>Clostridia</taxon>
        <taxon>Eubacteriales</taxon>
        <taxon>environmental samples</taxon>
    </lineage>
</organism>
<accession>A0A212K1G9</accession>